<name>A0A4U0XCB9_9PEZI</name>
<accession>A0A4U0XCB9</accession>
<proteinExistence type="predicted"/>
<evidence type="ECO:0000313" key="2">
    <source>
        <dbReference type="EMBL" id="TKA73446.1"/>
    </source>
</evidence>
<evidence type="ECO:0000256" key="1">
    <source>
        <dbReference type="SAM" id="MobiDB-lite"/>
    </source>
</evidence>
<evidence type="ECO:0000313" key="3">
    <source>
        <dbReference type="Proteomes" id="UP000309340"/>
    </source>
</evidence>
<comment type="caution">
    <text evidence="2">The sequence shown here is derived from an EMBL/GenBank/DDBJ whole genome shotgun (WGS) entry which is preliminary data.</text>
</comment>
<reference evidence="2 3" key="1">
    <citation type="submission" date="2017-03" db="EMBL/GenBank/DDBJ databases">
        <title>Genomes of endolithic fungi from Antarctica.</title>
        <authorList>
            <person name="Coleine C."/>
            <person name="Masonjones S."/>
            <person name="Stajich J.E."/>
        </authorList>
    </citation>
    <scope>NUCLEOTIDE SEQUENCE [LARGE SCALE GENOMIC DNA]</scope>
    <source>
        <strain evidence="2 3">CCFEE 5184</strain>
    </source>
</reference>
<protein>
    <submittedName>
        <fullName evidence="2">Uncharacterized protein</fullName>
    </submittedName>
</protein>
<feature type="region of interest" description="Disordered" evidence="1">
    <location>
        <begin position="41"/>
        <end position="61"/>
    </location>
</feature>
<organism evidence="2 3">
    <name type="scientific">Friedmanniomyces simplex</name>
    <dbReference type="NCBI Taxonomy" id="329884"/>
    <lineage>
        <taxon>Eukaryota</taxon>
        <taxon>Fungi</taxon>
        <taxon>Dikarya</taxon>
        <taxon>Ascomycota</taxon>
        <taxon>Pezizomycotina</taxon>
        <taxon>Dothideomycetes</taxon>
        <taxon>Dothideomycetidae</taxon>
        <taxon>Mycosphaerellales</taxon>
        <taxon>Teratosphaeriaceae</taxon>
        <taxon>Friedmanniomyces</taxon>
    </lineage>
</organism>
<gene>
    <name evidence="2" type="ORF">B0A55_06086</name>
</gene>
<dbReference type="AlphaFoldDB" id="A0A4U0XCB9"/>
<feature type="compositionally biased region" description="Basic and acidic residues" evidence="1">
    <location>
        <begin position="128"/>
        <end position="142"/>
    </location>
</feature>
<feature type="compositionally biased region" description="Basic and acidic residues" evidence="1">
    <location>
        <begin position="150"/>
        <end position="169"/>
    </location>
</feature>
<keyword evidence="3" id="KW-1185">Reference proteome</keyword>
<dbReference type="Proteomes" id="UP000309340">
    <property type="component" value="Unassembled WGS sequence"/>
</dbReference>
<sequence length="169" mass="17963">MGSIVTSFAIGYFGYAAYEKKHRTISSVSVTALVAQGMAAADKSERSQATVGASEGAERSHSIVEAANEAAQGEPTVRAANEGMQTQLTLEAANEAAQTQLTKVRIANETAQSQQEIDAATPANETDENQRTETDADGHAIREAQQIARAAEHAAERRRSQTERVADMA</sequence>
<feature type="region of interest" description="Disordered" evidence="1">
    <location>
        <begin position="107"/>
        <end position="169"/>
    </location>
</feature>
<dbReference type="EMBL" id="NAJQ01000264">
    <property type="protein sequence ID" value="TKA73446.1"/>
    <property type="molecule type" value="Genomic_DNA"/>
</dbReference>